<dbReference type="GO" id="GO:0005524">
    <property type="term" value="F:ATP binding"/>
    <property type="evidence" value="ECO:0007669"/>
    <property type="project" value="UniProtKB-UniRule"/>
</dbReference>
<dbReference type="GO" id="GO:0004708">
    <property type="term" value="F:MAP kinase kinase activity"/>
    <property type="evidence" value="ECO:0007669"/>
    <property type="project" value="UniProtKB-EC"/>
</dbReference>
<evidence type="ECO:0000256" key="7">
    <source>
        <dbReference type="PROSITE-ProRule" id="PRU10141"/>
    </source>
</evidence>
<proteinExistence type="inferred from homology"/>
<dbReference type="PANTHER" id="PTHR48013:SF11">
    <property type="entry name" value="LICORNE"/>
    <property type="match status" value="1"/>
</dbReference>
<feature type="domain" description="Protein kinase" evidence="8">
    <location>
        <begin position="60"/>
        <end position="327"/>
    </location>
</feature>
<evidence type="ECO:0000256" key="1">
    <source>
        <dbReference type="ARBA" id="ARBA00022679"/>
    </source>
</evidence>
<dbReference type="PROSITE" id="PS00107">
    <property type="entry name" value="PROTEIN_KINASE_ATP"/>
    <property type="match status" value="1"/>
</dbReference>
<dbReference type="PROSITE" id="PS50011">
    <property type="entry name" value="PROTEIN_KINASE_DOM"/>
    <property type="match status" value="2"/>
</dbReference>
<evidence type="ECO:0000256" key="5">
    <source>
        <dbReference type="ARBA" id="ARBA00038035"/>
    </source>
</evidence>
<dbReference type="Proteomes" id="UP000663891">
    <property type="component" value="Unassembled WGS sequence"/>
</dbReference>
<evidence type="ECO:0000256" key="4">
    <source>
        <dbReference type="ARBA" id="ARBA00022840"/>
    </source>
</evidence>
<evidence type="ECO:0000256" key="2">
    <source>
        <dbReference type="ARBA" id="ARBA00022741"/>
    </source>
</evidence>
<name>A0A813TRW3_9BILA</name>
<dbReference type="EC" id="2.7.12.2" evidence="6"/>
<comment type="similarity">
    <text evidence="5">Belongs to the protein kinase superfamily. STE Ser/Thr protein kinase family. MAP kinase kinase subfamily.</text>
</comment>
<keyword evidence="3" id="KW-0418">Kinase</keyword>
<dbReference type="InterPro" id="IPR017441">
    <property type="entry name" value="Protein_kinase_ATP_BS"/>
</dbReference>
<dbReference type="AlphaFoldDB" id="A0A813TRW3"/>
<organism evidence="9 10">
    <name type="scientific">Adineta steineri</name>
    <dbReference type="NCBI Taxonomy" id="433720"/>
    <lineage>
        <taxon>Eukaryota</taxon>
        <taxon>Metazoa</taxon>
        <taxon>Spiralia</taxon>
        <taxon>Gnathifera</taxon>
        <taxon>Rotifera</taxon>
        <taxon>Eurotatoria</taxon>
        <taxon>Bdelloidea</taxon>
        <taxon>Adinetida</taxon>
        <taxon>Adinetidae</taxon>
        <taxon>Adineta</taxon>
    </lineage>
</organism>
<comment type="caution">
    <text evidence="9">The sequence shown here is derived from an EMBL/GenBank/DDBJ whole genome shotgun (WGS) entry which is preliminary data.</text>
</comment>
<protein>
    <recommendedName>
        <fullName evidence="6">mitogen-activated protein kinase kinase</fullName>
        <ecNumber evidence="6">2.7.12.2</ecNumber>
    </recommendedName>
</protein>
<dbReference type="PANTHER" id="PTHR48013">
    <property type="entry name" value="DUAL SPECIFICITY MITOGEN-ACTIVATED PROTEIN KINASE KINASE 5-RELATED"/>
    <property type="match status" value="1"/>
</dbReference>
<feature type="binding site" evidence="7">
    <location>
        <position position="90"/>
    </location>
    <ligand>
        <name>ATP</name>
        <dbReference type="ChEBI" id="CHEBI:30616"/>
    </ligand>
</feature>
<keyword evidence="2 7" id="KW-0547">Nucleotide-binding</keyword>
<evidence type="ECO:0000313" key="10">
    <source>
        <dbReference type="Proteomes" id="UP000663891"/>
    </source>
</evidence>
<evidence type="ECO:0000259" key="8">
    <source>
        <dbReference type="PROSITE" id="PS50011"/>
    </source>
</evidence>
<dbReference type="OrthoDB" id="4062651at2759"/>
<dbReference type="SMART" id="SM00220">
    <property type="entry name" value="S_TKc"/>
    <property type="match status" value="2"/>
</dbReference>
<dbReference type="Gene3D" id="3.30.200.20">
    <property type="entry name" value="Phosphorylase Kinase, domain 1"/>
    <property type="match status" value="1"/>
</dbReference>
<dbReference type="InterPro" id="IPR000719">
    <property type="entry name" value="Prot_kinase_dom"/>
</dbReference>
<dbReference type="EMBL" id="CAJNON010000026">
    <property type="protein sequence ID" value="CAF0813279.1"/>
    <property type="molecule type" value="Genomic_DNA"/>
</dbReference>
<evidence type="ECO:0000313" key="9">
    <source>
        <dbReference type="EMBL" id="CAF0813279.1"/>
    </source>
</evidence>
<gene>
    <name evidence="9" type="ORF">VCS650_LOCUS4668</name>
</gene>
<dbReference type="Pfam" id="PF00069">
    <property type="entry name" value="Pkinase"/>
    <property type="match status" value="2"/>
</dbReference>
<keyword evidence="1" id="KW-0808">Transferase</keyword>
<feature type="domain" description="Protein kinase" evidence="8">
    <location>
        <begin position="319"/>
        <end position="575"/>
    </location>
</feature>
<keyword evidence="4 7" id="KW-0067">ATP-binding</keyword>
<dbReference type="InterPro" id="IPR011009">
    <property type="entry name" value="Kinase-like_dom_sf"/>
</dbReference>
<dbReference type="Gene3D" id="1.10.510.10">
    <property type="entry name" value="Transferase(Phosphotransferase) domain 1"/>
    <property type="match status" value="2"/>
</dbReference>
<evidence type="ECO:0000256" key="6">
    <source>
        <dbReference type="ARBA" id="ARBA00038999"/>
    </source>
</evidence>
<evidence type="ECO:0000256" key="3">
    <source>
        <dbReference type="ARBA" id="ARBA00022777"/>
    </source>
</evidence>
<dbReference type="GO" id="GO:0051403">
    <property type="term" value="P:stress-activated MAPK cascade"/>
    <property type="evidence" value="ECO:0007669"/>
    <property type="project" value="TreeGrafter"/>
</dbReference>
<dbReference type="SUPFAM" id="SSF56112">
    <property type="entry name" value="Protein kinase-like (PK-like)"/>
    <property type="match status" value="2"/>
</dbReference>
<accession>A0A813TRW3</accession>
<dbReference type="PROSITE" id="PS00108">
    <property type="entry name" value="PROTEIN_KINASE_ST"/>
    <property type="match status" value="2"/>
</dbReference>
<sequence>MATNRQSAGRRRRPIPIEFIICNPDESLSEQASFYTTLEVGEDAQLRYQEQSIIINDSMLIPIRRLGFGNFGYVMLTEVQDCPGLQMAVKHLQLYQSTHNPSDFTADTDLRTLRTVGSGENPHVTTFYTALVRKRDNELLICMEACETSMEKFSTKMHQINETQNLDLLLKRMINHMVDALSFLKTKYILHRDVKPSNILINQNPIIFKLCDFGICGRLINSVAGTMMKGTGIYLAPERIDKERSPQGYGIQSDMWALGLSTYEIATNEHPFRGLDAIPILAKAETWVPQLPSSLSSELQDLVAWLMKVNHTERPQRYQDILESSAMQQLPQEITVEEHLNLYQSTHNPSDFTADTDLQTLRTVGSGENPHVTTFYTALVRKRDNELLICMEACETSMEKFSTKMHQINETQNLDLLLKRMINHMVNALSFLKTKNILHRDVKPSNILINQNPVIFKLCDFGICGRLVNSVTATMMKGTGIYLAPERIDKQRSPQGYGIQSDMWALGLSTYEIATNEHPFRGLEAIPILAKAEIWVPQLPSSLSSELQDLVAWLMKVNHTERPQRYQDILESSAMQKLPQEITAEEVEMVNKIIEQIPYVPE</sequence>
<reference evidence="9" key="1">
    <citation type="submission" date="2021-02" db="EMBL/GenBank/DDBJ databases">
        <authorList>
            <person name="Nowell W R."/>
        </authorList>
    </citation>
    <scope>NUCLEOTIDE SEQUENCE</scope>
</reference>
<dbReference type="InterPro" id="IPR008271">
    <property type="entry name" value="Ser/Thr_kinase_AS"/>
</dbReference>